<evidence type="ECO:0000256" key="1">
    <source>
        <dbReference type="ARBA" id="ARBA00004429"/>
    </source>
</evidence>
<feature type="domain" description="Tripartite ATP-independent periplasmic transporters DctQ component" evidence="9">
    <location>
        <begin position="22"/>
        <end position="141"/>
    </location>
</feature>
<comment type="subcellular location">
    <subcellularLocation>
        <location evidence="1">Cell inner membrane</location>
        <topology evidence="1">Multi-pass membrane protein</topology>
    </subcellularLocation>
</comment>
<evidence type="ECO:0000256" key="5">
    <source>
        <dbReference type="ARBA" id="ARBA00022692"/>
    </source>
</evidence>
<evidence type="ECO:0000313" key="10">
    <source>
        <dbReference type="EMBL" id="VAW56352.1"/>
    </source>
</evidence>
<name>A0A3B0WYM7_9ZZZZ</name>
<evidence type="ECO:0000256" key="6">
    <source>
        <dbReference type="ARBA" id="ARBA00022989"/>
    </source>
</evidence>
<evidence type="ECO:0000256" key="8">
    <source>
        <dbReference type="SAM" id="Phobius"/>
    </source>
</evidence>
<dbReference type="GO" id="GO:0015740">
    <property type="term" value="P:C4-dicarboxylate transport"/>
    <property type="evidence" value="ECO:0007669"/>
    <property type="project" value="TreeGrafter"/>
</dbReference>
<dbReference type="PANTHER" id="PTHR35011:SF2">
    <property type="entry name" value="2,3-DIKETO-L-GULONATE TRAP TRANSPORTER SMALL PERMEASE PROTEIN YIAM"/>
    <property type="match status" value="1"/>
</dbReference>
<evidence type="ECO:0000256" key="7">
    <source>
        <dbReference type="ARBA" id="ARBA00023136"/>
    </source>
</evidence>
<evidence type="ECO:0000256" key="3">
    <source>
        <dbReference type="ARBA" id="ARBA00022475"/>
    </source>
</evidence>
<feature type="transmembrane region" description="Helical" evidence="8">
    <location>
        <begin position="89"/>
        <end position="109"/>
    </location>
</feature>
<dbReference type="InterPro" id="IPR007387">
    <property type="entry name" value="TRAP_DctQ"/>
</dbReference>
<keyword evidence="3" id="KW-1003">Cell membrane</keyword>
<protein>
    <recommendedName>
        <fullName evidence="9">Tripartite ATP-independent periplasmic transporters DctQ component domain-containing protein</fullName>
    </recommendedName>
</protein>
<gene>
    <name evidence="10" type="ORF">MNBD_GAMMA07-46</name>
</gene>
<proteinExistence type="predicted"/>
<evidence type="ECO:0000256" key="2">
    <source>
        <dbReference type="ARBA" id="ARBA00022448"/>
    </source>
</evidence>
<dbReference type="AlphaFoldDB" id="A0A3B0WYM7"/>
<keyword evidence="2" id="KW-0813">Transport</keyword>
<feature type="transmembrane region" description="Helical" evidence="8">
    <location>
        <begin position="37"/>
        <end position="61"/>
    </location>
</feature>
<feature type="non-terminal residue" evidence="10">
    <location>
        <position position="1"/>
    </location>
</feature>
<feature type="transmembrane region" description="Helical" evidence="8">
    <location>
        <begin position="121"/>
        <end position="147"/>
    </location>
</feature>
<keyword evidence="6 8" id="KW-1133">Transmembrane helix</keyword>
<organism evidence="10">
    <name type="scientific">hydrothermal vent metagenome</name>
    <dbReference type="NCBI Taxonomy" id="652676"/>
    <lineage>
        <taxon>unclassified sequences</taxon>
        <taxon>metagenomes</taxon>
        <taxon>ecological metagenomes</taxon>
    </lineage>
</organism>
<evidence type="ECO:0000259" key="9">
    <source>
        <dbReference type="Pfam" id="PF04290"/>
    </source>
</evidence>
<feature type="transmembrane region" description="Helical" evidence="8">
    <location>
        <begin position="12"/>
        <end position="31"/>
    </location>
</feature>
<keyword evidence="4" id="KW-0997">Cell inner membrane</keyword>
<keyword evidence="5 8" id="KW-0812">Transmembrane</keyword>
<accession>A0A3B0WYM7</accession>
<dbReference type="InterPro" id="IPR055348">
    <property type="entry name" value="DctQ"/>
</dbReference>
<dbReference type="GO" id="GO:0005886">
    <property type="term" value="C:plasma membrane"/>
    <property type="evidence" value="ECO:0007669"/>
    <property type="project" value="UniProtKB-SubCell"/>
</dbReference>
<dbReference type="EMBL" id="UOFF01000217">
    <property type="protein sequence ID" value="VAW56352.1"/>
    <property type="molecule type" value="Genomic_DNA"/>
</dbReference>
<sequence length="153" mass="16981">TLRKKLITLEKFIAGTSLLLLLILALAQVILRNVFELGFANIDIIARHLVLFITFMGAALACEGGQHIKIDVINALLKPAIKEKIKQPLLLISAIISTSFFGYAVQFWLDELTYAPPNEQLSLVLALILPVGFFILSLHFFLLTFTLKSADKS</sequence>
<reference evidence="10" key="1">
    <citation type="submission" date="2018-06" db="EMBL/GenBank/DDBJ databases">
        <authorList>
            <person name="Zhirakovskaya E."/>
        </authorList>
    </citation>
    <scope>NUCLEOTIDE SEQUENCE</scope>
</reference>
<keyword evidence="7 8" id="KW-0472">Membrane</keyword>
<dbReference type="Pfam" id="PF04290">
    <property type="entry name" value="DctQ"/>
    <property type="match status" value="1"/>
</dbReference>
<evidence type="ECO:0000256" key="4">
    <source>
        <dbReference type="ARBA" id="ARBA00022519"/>
    </source>
</evidence>
<dbReference type="GO" id="GO:0022857">
    <property type="term" value="F:transmembrane transporter activity"/>
    <property type="evidence" value="ECO:0007669"/>
    <property type="project" value="TreeGrafter"/>
</dbReference>
<dbReference type="PANTHER" id="PTHR35011">
    <property type="entry name" value="2,3-DIKETO-L-GULONATE TRAP TRANSPORTER SMALL PERMEASE PROTEIN YIAM"/>
    <property type="match status" value="1"/>
</dbReference>